<proteinExistence type="predicted"/>
<keyword evidence="6 10" id="KW-1133">Transmembrane helix</keyword>
<keyword evidence="8" id="KW-0675">Receptor</keyword>
<dbReference type="EMBL" id="JALNTZ010000003">
    <property type="protein sequence ID" value="KAJ3659959.1"/>
    <property type="molecule type" value="Genomic_DNA"/>
</dbReference>
<evidence type="ECO:0000313" key="13">
    <source>
        <dbReference type="Proteomes" id="UP001168821"/>
    </source>
</evidence>
<dbReference type="InterPro" id="IPR004117">
    <property type="entry name" value="7tm6_olfct_rcpt"/>
</dbReference>
<evidence type="ECO:0000256" key="4">
    <source>
        <dbReference type="ARBA" id="ARBA00022692"/>
    </source>
</evidence>
<evidence type="ECO:0008006" key="14">
    <source>
        <dbReference type="Google" id="ProtNLM"/>
    </source>
</evidence>
<feature type="transmembrane region" description="Helical" evidence="10">
    <location>
        <begin position="610"/>
        <end position="628"/>
    </location>
</feature>
<evidence type="ECO:0000256" key="3">
    <source>
        <dbReference type="ARBA" id="ARBA00022606"/>
    </source>
</evidence>
<feature type="chain" id="PRO_5041444875" description="Odorant receptor" evidence="11">
    <location>
        <begin position="21"/>
        <end position="811"/>
    </location>
</feature>
<name>A0AA38IRQ5_9CUCU</name>
<evidence type="ECO:0000256" key="5">
    <source>
        <dbReference type="ARBA" id="ARBA00022725"/>
    </source>
</evidence>
<dbReference type="PANTHER" id="PTHR21137">
    <property type="entry name" value="ODORANT RECEPTOR"/>
    <property type="match status" value="1"/>
</dbReference>
<evidence type="ECO:0000256" key="8">
    <source>
        <dbReference type="ARBA" id="ARBA00023170"/>
    </source>
</evidence>
<feature type="signal peptide" evidence="11">
    <location>
        <begin position="1"/>
        <end position="20"/>
    </location>
</feature>
<dbReference type="Proteomes" id="UP001168821">
    <property type="component" value="Unassembled WGS sequence"/>
</dbReference>
<evidence type="ECO:0000256" key="10">
    <source>
        <dbReference type="SAM" id="Phobius"/>
    </source>
</evidence>
<evidence type="ECO:0000256" key="6">
    <source>
        <dbReference type="ARBA" id="ARBA00022989"/>
    </source>
</evidence>
<keyword evidence="5" id="KW-0552">Olfaction</keyword>
<dbReference type="AlphaFoldDB" id="A0AA38IRQ5"/>
<organism evidence="12 13">
    <name type="scientific">Zophobas morio</name>
    <dbReference type="NCBI Taxonomy" id="2755281"/>
    <lineage>
        <taxon>Eukaryota</taxon>
        <taxon>Metazoa</taxon>
        <taxon>Ecdysozoa</taxon>
        <taxon>Arthropoda</taxon>
        <taxon>Hexapoda</taxon>
        <taxon>Insecta</taxon>
        <taxon>Pterygota</taxon>
        <taxon>Neoptera</taxon>
        <taxon>Endopterygota</taxon>
        <taxon>Coleoptera</taxon>
        <taxon>Polyphaga</taxon>
        <taxon>Cucujiformia</taxon>
        <taxon>Tenebrionidae</taxon>
        <taxon>Zophobas</taxon>
    </lineage>
</organism>
<evidence type="ECO:0000256" key="11">
    <source>
        <dbReference type="SAM" id="SignalP"/>
    </source>
</evidence>
<reference evidence="12" key="1">
    <citation type="journal article" date="2023" name="G3 (Bethesda)">
        <title>Whole genome assemblies of Zophobas morio and Tenebrio molitor.</title>
        <authorList>
            <person name="Kaur S."/>
            <person name="Stinson S.A."/>
            <person name="diCenzo G.C."/>
        </authorList>
    </citation>
    <scope>NUCLEOTIDE SEQUENCE</scope>
    <source>
        <strain evidence="12">QUZm001</strain>
    </source>
</reference>
<feature type="transmembrane region" description="Helical" evidence="10">
    <location>
        <begin position="544"/>
        <end position="564"/>
    </location>
</feature>
<keyword evidence="3" id="KW-0716">Sensory transduction</keyword>
<dbReference type="GO" id="GO:0005886">
    <property type="term" value="C:plasma membrane"/>
    <property type="evidence" value="ECO:0007669"/>
    <property type="project" value="UniProtKB-SubCell"/>
</dbReference>
<dbReference type="GO" id="GO:0004984">
    <property type="term" value="F:olfactory receptor activity"/>
    <property type="evidence" value="ECO:0007669"/>
    <property type="project" value="InterPro"/>
</dbReference>
<sequence>MVIYRSLIWGTVTFAAITHAQNSTTTPPHHKVFSDSKTSTQSPILKFKFLPLDLFNKTIGSSTNFTTIFQQEVSTARNTSAQQSVVADTVFVPPFRFNERFDFPEIPNFGTVKPNVLGNEVLNFTKVGRILKNHKEKEIAVADDITRHFKDLPPLHIPRWTNLAEPNFQIPKYSVNVKTEKSSFKTFSVIGGGGGGFAAFGGGYAAYRKKKSRNNGDNEPGEEGTEQNDTVLMIETNDEGVRNCLIESDRCIIRQIHPSMFVYQYLIWGTALSVVNAQSQSSTTSPLHYEVSTDVKVATQNPVVLDLFPLDVFNKTLGFPSNFTTALSHGVSRSRKNRTRHRVYPKTKFSPPYEFSKTFTFPPVPQFDFASIKPVSFENIGDNSTHKNNFYRTYPQGENEKPIKDGIIQFHNDLSPLEIQKWANLGVTNLKIPNHSINFEEPVSHVGKYGKLGGGGAALGVLLASGAACCRKKSRNLRDTRPEEEEEEGCQNDTLILIPDSDETALLRKMSAVERIATEYRKYLPDLKNATKKTAYSIEKEAKYITIFVNVHLALVVITGFVLIPIGKERQFHFTIAFLEDYCNLPMLEVFYYIIFPVSALQSVRLSHALLYFVSHIKFGIYVFLDFMKDMCSDYDNKDDNELLELKEYQHVIKELLVSTVIRVNHLNKITNNVCDVCAEMIPAIVISGFLMGLSAMSFAYLGGILGYWCYFQNFMWCVSTVSVLILYTQCGQEFENMTEKLFDVLWEIRWTSFDRSNRKIFLLTMVALQEPKKLSFTETVSCNYELGVQVSKVLYSFATLMAKLRIYHED</sequence>
<feature type="transmembrane region" description="Helical" evidence="10">
    <location>
        <begin position="585"/>
        <end position="604"/>
    </location>
</feature>
<keyword evidence="4 10" id="KW-0812">Transmembrane</keyword>
<evidence type="ECO:0000256" key="7">
    <source>
        <dbReference type="ARBA" id="ARBA00023136"/>
    </source>
</evidence>
<evidence type="ECO:0000313" key="12">
    <source>
        <dbReference type="EMBL" id="KAJ3659959.1"/>
    </source>
</evidence>
<accession>A0AA38IRQ5</accession>
<evidence type="ECO:0000256" key="9">
    <source>
        <dbReference type="ARBA" id="ARBA00023224"/>
    </source>
</evidence>
<dbReference type="GO" id="GO:0005549">
    <property type="term" value="F:odorant binding"/>
    <property type="evidence" value="ECO:0007669"/>
    <property type="project" value="InterPro"/>
</dbReference>
<keyword evidence="2" id="KW-1003">Cell membrane</keyword>
<keyword evidence="9" id="KW-0807">Transducer</keyword>
<evidence type="ECO:0000256" key="1">
    <source>
        <dbReference type="ARBA" id="ARBA00004651"/>
    </source>
</evidence>
<dbReference type="GO" id="GO:0007165">
    <property type="term" value="P:signal transduction"/>
    <property type="evidence" value="ECO:0007669"/>
    <property type="project" value="UniProtKB-KW"/>
</dbReference>
<dbReference type="PANTHER" id="PTHR21137:SF35">
    <property type="entry name" value="ODORANT RECEPTOR 19A-RELATED"/>
    <property type="match status" value="1"/>
</dbReference>
<dbReference type="Pfam" id="PF02949">
    <property type="entry name" value="7tm_6"/>
    <property type="match status" value="1"/>
</dbReference>
<keyword evidence="13" id="KW-1185">Reference proteome</keyword>
<keyword evidence="11" id="KW-0732">Signal</keyword>
<feature type="transmembrane region" description="Helical" evidence="10">
    <location>
        <begin position="706"/>
        <end position="728"/>
    </location>
</feature>
<gene>
    <name evidence="12" type="ORF">Zmor_011620</name>
</gene>
<comment type="caution">
    <text evidence="12">The sequence shown here is derived from an EMBL/GenBank/DDBJ whole genome shotgun (WGS) entry which is preliminary data.</text>
</comment>
<keyword evidence="7 10" id="KW-0472">Membrane</keyword>
<feature type="transmembrane region" description="Helical" evidence="10">
    <location>
        <begin position="677"/>
        <end position="700"/>
    </location>
</feature>
<protein>
    <recommendedName>
        <fullName evidence="14">Odorant receptor</fullName>
    </recommendedName>
</protein>
<evidence type="ECO:0000256" key="2">
    <source>
        <dbReference type="ARBA" id="ARBA00022475"/>
    </source>
</evidence>
<comment type="subcellular location">
    <subcellularLocation>
        <location evidence="1">Cell membrane</location>
        <topology evidence="1">Multi-pass membrane protein</topology>
    </subcellularLocation>
</comment>